<dbReference type="Pfam" id="PF00400">
    <property type="entry name" value="WD40"/>
    <property type="match status" value="1"/>
</dbReference>
<evidence type="ECO:0000256" key="8">
    <source>
        <dbReference type="PROSITE-ProRule" id="PRU00221"/>
    </source>
</evidence>
<accession>A0A1D2VCH3</accession>
<evidence type="ECO:0000313" key="10">
    <source>
        <dbReference type="Proteomes" id="UP000095038"/>
    </source>
</evidence>
<dbReference type="EMBL" id="KV454486">
    <property type="protein sequence ID" value="ODV59388.1"/>
    <property type="molecule type" value="Genomic_DNA"/>
</dbReference>
<dbReference type="PIRSF" id="PIRSF038093">
    <property type="entry name" value="ARP2/3_su1"/>
    <property type="match status" value="1"/>
</dbReference>
<dbReference type="PANTHER" id="PTHR10709:SF2">
    <property type="entry name" value="ACTIN-RELATED PROTEIN 2_3 COMPLEX SUBUNIT"/>
    <property type="match status" value="1"/>
</dbReference>
<dbReference type="InterPro" id="IPR015943">
    <property type="entry name" value="WD40/YVTN_repeat-like_dom_sf"/>
</dbReference>
<dbReference type="InParanoid" id="A0A1D2VCH3"/>
<feature type="repeat" description="WD" evidence="8">
    <location>
        <begin position="50"/>
        <end position="81"/>
    </location>
</feature>
<dbReference type="AlphaFoldDB" id="A0A1D2VCH3"/>
<keyword evidence="3 8" id="KW-0853">WD repeat</keyword>
<reference evidence="10" key="1">
    <citation type="submission" date="2016-05" db="EMBL/GenBank/DDBJ databases">
        <title>Comparative genomics of biotechnologically important yeasts.</title>
        <authorList>
            <consortium name="DOE Joint Genome Institute"/>
            <person name="Riley R."/>
            <person name="Haridas S."/>
            <person name="Wolfe K.H."/>
            <person name="Lopes M.R."/>
            <person name="Hittinger C.T."/>
            <person name="Goker M."/>
            <person name="Salamov A."/>
            <person name="Wisecaver J."/>
            <person name="Long T.M."/>
            <person name="Aerts A.L."/>
            <person name="Barry K."/>
            <person name="Choi C."/>
            <person name="Clum A."/>
            <person name="Coughlan A.Y."/>
            <person name="Deshpande S."/>
            <person name="Douglass A.P."/>
            <person name="Hanson S.J."/>
            <person name="Klenk H.-P."/>
            <person name="Labutti K."/>
            <person name="Lapidus A."/>
            <person name="Lindquist E."/>
            <person name="Lipzen A."/>
            <person name="Meier-Kolthoff J.P."/>
            <person name="Ohm R.A."/>
            <person name="Otillar R.P."/>
            <person name="Pangilinan J."/>
            <person name="Peng Y."/>
            <person name="Rokas A."/>
            <person name="Rosa C.A."/>
            <person name="Scheuner C."/>
            <person name="Sibirny A.A."/>
            <person name="Slot J.C."/>
            <person name="Stielow J.B."/>
            <person name="Sun H."/>
            <person name="Kurtzman C.P."/>
            <person name="Blackwell M."/>
            <person name="Grigoriev I.V."/>
            <person name="Jeffries T.W."/>
        </authorList>
    </citation>
    <scope>NUCLEOTIDE SEQUENCE [LARGE SCALE GENOMIC DNA]</scope>
    <source>
        <strain evidence="10">DSM 1968</strain>
    </source>
</reference>
<comment type="function">
    <text evidence="7">Functions as component of the Arp2/3 complex which is involved in regulation of actin polymerization and together with an activating nucleation-promoting factor (NPF) mediates the formation of branched actin networks.</text>
</comment>
<keyword evidence="4" id="KW-0677">Repeat</keyword>
<dbReference type="InterPro" id="IPR001680">
    <property type="entry name" value="WD40_rpt"/>
</dbReference>
<dbReference type="PROSITE" id="PS50082">
    <property type="entry name" value="WD_REPEATS_2"/>
    <property type="match status" value="1"/>
</dbReference>
<dbReference type="GO" id="GO:0051015">
    <property type="term" value="F:actin filament binding"/>
    <property type="evidence" value="ECO:0007669"/>
    <property type="project" value="EnsemblFungi"/>
</dbReference>
<dbReference type="OrthoDB" id="406844at2759"/>
<dbReference type="PANTHER" id="PTHR10709">
    <property type="entry name" value="ACTIN-RELATED PROTEIN 2/3 COMPLEX SUBUNIT 1"/>
    <property type="match status" value="1"/>
</dbReference>
<evidence type="ECO:0000256" key="1">
    <source>
        <dbReference type="ARBA" id="ARBA00006260"/>
    </source>
</evidence>
<dbReference type="FunCoup" id="A0A1D2VCH3">
    <property type="interactions" value="807"/>
</dbReference>
<evidence type="ECO:0000256" key="6">
    <source>
        <dbReference type="ARBA" id="ARBA00023212"/>
    </source>
</evidence>
<proteinExistence type="inferred from homology"/>
<sequence length="376" mass="41792">MSLQPKVFSFFDGAIQDHCFFGSNNQLLAITQDKDIKIYDASTQQLLQILSGHEAPITAIDVSAEGLIVSCSQDRNAIVWKPYINQQTGVLDFKKDLVLLRINRAAICCRWSPNGKKFAVGSGSKVVAICYYEEENDWWISKHIKKFIKSSVLSIDWHPNNVLIACGTANFHTYVFSTFIKSIDTRPSPSCWGVKLPFNTLCGDFVSSTGGWIHDVSFSPSGNVLGFVAHDSTITIVYPSEPNEPPISMVSVKTNYLPFKTIKFLSENELIVAGHNCFPILFTGNEENWSEQKSIDPAAKLNSKNQSGNKLLIGDEEETTTAINMFQQMDLRGKVVSKQSTKLSSTHQNTITSLKFFSKHQISTSGNDGKVVIFNI</sequence>
<dbReference type="InterPro" id="IPR017383">
    <property type="entry name" value="ARPC1"/>
</dbReference>
<dbReference type="InterPro" id="IPR036322">
    <property type="entry name" value="WD40_repeat_dom_sf"/>
</dbReference>
<dbReference type="GO" id="GO:0034314">
    <property type="term" value="P:Arp2/3 complex-mediated actin nucleation"/>
    <property type="evidence" value="ECO:0007669"/>
    <property type="project" value="UniProtKB-UniRule"/>
</dbReference>
<dbReference type="SMART" id="SM00320">
    <property type="entry name" value="WD40"/>
    <property type="match status" value="6"/>
</dbReference>
<dbReference type="GO" id="GO:0005885">
    <property type="term" value="C:Arp2/3 protein complex"/>
    <property type="evidence" value="ECO:0007669"/>
    <property type="project" value="UniProtKB-UniRule"/>
</dbReference>
<dbReference type="GO" id="GO:0044396">
    <property type="term" value="P:actin cortical patch organization"/>
    <property type="evidence" value="ECO:0007669"/>
    <property type="project" value="EnsemblFungi"/>
</dbReference>
<gene>
    <name evidence="9" type="ORF">ASCRUDRAFT_77130</name>
</gene>
<evidence type="ECO:0000256" key="3">
    <source>
        <dbReference type="ARBA" id="ARBA00022574"/>
    </source>
</evidence>
<comment type="subcellular location">
    <subcellularLocation>
        <location evidence="7">Cytoplasm</location>
        <location evidence="7">Cytoskeleton</location>
        <location evidence="7">Actin patch</location>
    </subcellularLocation>
</comment>
<dbReference type="STRING" id="1344418.A0A1D2VCH3"/>
<dbReference type="GeneID" id="30967370"/>
<dbReference type="RefSeq" id="XP_020045695.1">
    <property type="nucleotide sequence ID" value="XM_020193734.1"/>
</dbReference>
<evidence type="ECO:0000256" key="5">
    <source>
        <dbReference type="ARBA" id="ARBA00023203"/>
    </source>
</evidence>
<evidence type="ECO:0000256" key="2">
    <source>
        <dbReference type="ARBA" id="ARBA00022490"/>
    </source>
</evidence>
<dbReference type="SUPFAM" id="SSF50978">
    <property type="entry name" value="WD40 repeat-like"/>
    <property type="match status" value="1"/>
</dbReference>
<name>A0A1D2VCH3_9ASCO</name>
<dbReference type="GO" id="GO:0043130">
    <property type="term" value="F:ubiquitin binding"/>
    <property type="evidence" value="ECO:0007669"/>
    <property type="project" value="EnsemblFungi"/>
</dbReference>
<dbReference type="GO" id="GO:0030479">
    <property type="term" value="C:actin cortical patch"/>
    <property type="evidence" value="ECO:0007669"/>
    <property type="project" value="UniProtKB-SubCell"/>
</dbReference>
<dbReference type="Proteomes" id="UP000095038">
    <property type="component" value="Unassembled WGS sequence"/>
</dbReference>
<keyword evidence="6 7" id="KW-0206">Cytoskeleton</keyword>
<organism evidence="9 10">
    <name type="scientific">Ascoidea rubescens DSM 1968</name>
    <dbReference type="NCBI Taxonomy" id="1344418"/>
    <lineage>
        <taxon>Eukaryota</taxon>
        <taxon>Fungi</taxon>
        <taxon>Dikarya</taxon>
        <taxon>Ascomycota</taxon>
        <taxon>Saccharomycotina</taxon>
        <taxon>Saccharomycetes</taxon>
        <taxon>Ascoideaceae</taxon>
        <taxon>Ascoidea</taxon>
    </lineage>
</organism>
<keyword evidence="10" id="KW-1185">Reference proteome</keyword>
<evidence type="ECO:0000256" key="7">
    <source>
        <dbReference type="PIRNR" id="PIRNR038093"/>
    </source>
</evidence>
<dbReference type="GO" id="GO:2000601">
    <property type="term" value="P:positive regulation of Arp2/3 complex-mediated actin nucleation"/>
    <property type="evidence" value="ECO:0007669"/>
    <property type="project" value="EnsemblFungi"/>
</dbReference>
<keyword evidence="5 7" id="KW-0009">Actin-binding</keyword>
<evidence type="ECO:0000256" key="4">
    <source>
        <dbReference type="ARBA" id="ARBA00022737"/>
    </source>
</evidence>
<comment type="similarity">
    <text evidence="1 7">Belongs to the WD repeat ARPC1 family.</text>
</comment>
<evidence type="ECO:0000313" key="9">
    <source>
        <dbReference type="EMBL" id="ODV59388.1"/>
    </source>
</evidence>
<dbReference type="Gene3D" id="2.130.10.10">
    <property type="entry name" value="YVTN repeat-like/Quinoprotein amine dehydrogenase"/>
    <property type="match status" value="1"/>
</dbReference>
<protein>
    <recommendedName>
        <fullName evidence="7">Actin-related protein 2/3 complex subunit</fullName>
    </recommendedName>
</protein>
<keyword evidence="2 7" id="KW-0963">Cytoplasm</keyword>